<sequence>MAAQKEVTIKPPYVSFTTFTNAINKLREVGVPNRIDASVFRGQSGSGIAALIGAMKYLGFIDDAGTPSGTFKQLVDSKDEERGAILKPVLLDRYKFITNAGFGLENATSQQVEQAFRDQNISGSTVTKSVGFFLAAADLAGLKTSSHVKPPKPPRSSGGSRPKKRAMSKGAAADTPSTPHAKGAKSTAELLLEKFPDFDPAWDVDLKKKWFDAFGTLQTKMLKED</sequence>
<dbReference type="Pfam" id="PF17278">
    <property type="entry name" value="DUF5343"/>
    <property type="match status" value="1"/>
</dbReference>
<keyword evidence="3" id="KW-1185">Reference proteome</keyword>
<evidence type="ECO:0000313" key="2">
    <source>
        <dbReference type="EMBL" id="MEY2182477.1"/>
    </source>
</evidence>
<proteinExistence type="predicted"/>
<name>A0ABV4APZ7_9GAMM</name>
<reference evidence="2 3" key="1">
    <citation type="submission" date="2024-07" db="EMBL/GenBank/DDBJ databases">
        <title>Molecular mechanisms and environmental adaptations of flagellar loss and biofilm growth of Rhodanobacter under environmental stress.</title>
        <authorList>
            <person name="Chen M."/>
        </authorList>
    </citation>
    <scope>NUCLEOTIDE SEQUENCE [LARGE SCALE GENOMIC DNA]</scope>
    <source>
        <strain evidence="2 3">RS22</strain>
    </source>
</reference>
<accession>A0ABV4APZ7</accession>
<organism evidence="2 3">
    <name type="scientific">Rhodanobacter humi</name>
    <dbReference type="NCBI Taxonomy" id="1888173"/>
    <lineage>
        <taxon>Bacteria</taxon>
        <taxon>Pseudomonadati</taxon>
        <taxon>Pseudomonadota</taxon>
        <taxon>Gammaproteobacteria</taxon>
        <taxon>Lysobacterales</taxon>
        <taxon>Rhodanobacteraceae</taxon>
        <taxon>Rhodanobacter</taxon>
    </lineage>
</organism>
<evidence type="ECO:0000313" key="3">
    <source>
        <dbReference type="Proteomes" id="UP001562159"/>
    </source>
</evidence>
<protein>
    <submittedName>
        <fullName evidence="2">DUF5343 domain-containing protein</fullName>
    </submittedName>
</protein>
<dbReference type="EMBL" id="JBGBPY010000001">
    <property type="protein sequence ID" value="MEY2182477.1"/>
    <property type="molecule type" value="Genomic_DNA"/>
</dbReference>
<evidence type="ECO:0000256" key="1">
    <source>
        <dbReference type="SAM" id="MobiDB-lite"/>
    </source>
</evidence>
<comment type="caution">
    <text evidence="2">The sequence shown here is derived from an EMBL/GenBank/DDBJ whole genome shotgun (WGS) entry which is preliminary data.</text>
</comment>
<dbReference type="Proteomes" id="UP001562159">
    <property type="component" value="Unassembled WGS sequence"/>
</dbReference>
<feature type="region of interest" description="Disordered" evidence="1">
    <location>
        <begin position="144"/>
        <end position="186"/>
    </location>
</feature>
<gene>
    <name evidence="2" type="ORF">AB7878_08605</name>
</gene>
<dbReference type="InterPro" id="IPR035235">
    <property type="entry name" value="DUF5343"/>
</dbReference>